<dbReference type="PANTHER" id="PTHR43591:SF110">
    <property type="entry name" value="RHODANESE DOMAIN-CONTAINING PROTEIN"/>
    <property type="match status" value="1"/>
</dbReference>
<keyword evidence="2" id="KW-0489">Methyltransferase</keyword>
<accession>A0A2X4UE47</accession>
<evidence type="ECO:0000259" key="1">
    <source>
        <dbReference type="Pfam" id="PF08241"/>
    </source>
</evidence>
<sequence>MLTVDFDRLGIAPGQRAIDIGAGAGRHSFELYRRGVDVVAFDRSAEDMKAVADMFVAMELEGQVPEGTLARAEVGDALALPYEDSSFDIVLISEVLEHVPEDERAIAELVRVLKPGGVAAVTVPRWFPEKVCWALSDAYHEVEGGHVRIYKADELAGKLTSAGLKVSGTGFAHALHAPYWWLKCAVGVDNNDNPLTKAYHRMLVWDLMKGPWITRTAERLLDPVMGKSVVFYLEKPGISGAAQ</sequence>
<dbReference type="PANTHER" id="PTHR43591">
    <property type="entry name" value="METHYLTRANSFERASE"/>
    <property type="match status" value="1"/>
</dbReference>
<gene>
    <name evidence="2" type="primary">rebM_2</name>
    <name evidence="2" type="ORF">NCTC10994_01900</name>
</gene>
<dbReference type="InterPro" id="IPR029063">
    <property type="entry name" value="SAM-dependent_MTases_sf"/>
</dbReference>
<dbReference type="GO" id="GO:0032259">
    <property type="term" value="P:methylation"/>
    <property type="evidence" value="ECO:0007669"/>
    <property type="project" value="UniProtKB-KW"/>
</dbReference>
<dbReference type="Proteomes" id="UP000249091">
    <property type="component" value="Chromosome 1"/>
</dbReference>
<protein>
    <submittedName>
        <fullName evidence="2">Methyltransferase</fullName>
        <ecNumber evidence="2">2.1.1.-</ecNumber>
    </submittedName>
</protein>
<evidence type="ECO:0000313" key="2">
    <source>
        <dbReference type="EMBL" id="SQI31160.1"/>
    </source>
</evidence>
<dbReference type="CDD" id="cd02440">
    <property type="entry name" value="AdoMet_MTases"/>
    <property type="match status" value="1"/>
</dbReference>
<dbReference type="STRING" id="1219011.GCA_001895045_02993"/>
<proteinExistence type="predicted"/>
<dbReference type="RefSeq" id="WP_072701876.1">
    <property type="nucleotide sequence ID" value="NZ_JAFBBL010000001.1"/>
</dbReference>
<evidence type="ECO:0000313" key="3">
    <source>
        <dbReference type="Proteomes" id="UP000249091"/>
    </source>
</evidence>
<keyword evidence="3" id="KW-1185">Reference proteome</keyword>
<dbReference type="EC" id="2.1.1.-" evidence="2"/>
<dbReference type="AlphaFoldDB" id="A0A2X4UE47"/>
<reference evidence="2 3" key="1">
    <citation type="submission" date="2018-06" db="EMBL/GenBank/DDBJ databases">
        <authorList>
            <consortium name="Pathogen Informatics"/>
            <person name="Doyle S."/>
        </authorList>
    </citation>
    <scope>NUCLEOTIDE SEQUENCE [LARGE SCALE GENOMIC DNA]</scope>
    <source>
        <strain evidence="2 3">NCTC10994</strain>
    </source>
</reference>
<feature type="domain" description="Methyltransferase type 11" evidence="1">
    <location>
        <begin position="18"/>
        <end position="120"/>
    </location>
</feature>
<dbReference type="Gene3D" id="3.40.50.150">
    <property type="entry name" value="Vaccinia Virus protein VP39"/>
    <property type="match status" value="1"/>
</dbReference>
<name>A0A2X4UE47_9NOCA</name>
<keyword evidence="2" id="KW-0808">Transferase</keyword>
<dbReference type="SUPFAM" id="SSF53335">
    <property type="entry name" value="S-adenosyl-L-methionine-dependent methyltransferases"/>
    <property type="match status" value="1"/>
</dbReference>
<dbReference type="GO" id="GO:0008757">
    <property type="term" value="F:S-adenosylmethionine-dependent methyltransferase activity"/>
    <property type="evidence" value="ECO:0007669"/>
    <property type="project" value="InterPro"/>
</dbReference>
<dbReference type="EMBL" id="LS483468">
    <property type="protein sequence ID" value="SQI31160.1"/>
    <property type="molecule type" value="Genomic_DNA"/>
</dbReference>
<dbReference type="InterPro" id="IPR013216">
    <property type="entry name" value="Methyltransf_11"/>
</dbReference>
<organism evidence="2 3">
    <name type="scientific">Rhodococcus coprophilus</name>
    <dbReference type="NCBI Taxonomy" id="38310"/>
    <lineage>
        <taxon>Bacteria</taxon>
        <taxon>Bacillati</taxon>
        <taxon>Actinomycetota</taxon>
        <taxon>Actinomycetes</taxon>
        <taxon>Mycobacteriales</taxon>
        <taxon>Nocardiaceae</taxon>
        <taxon>Rhodococcus</taxon>
    </lineage>
</organism>
<dbReference type="KEGG" id="rcr:NCTC10994_01900"/>
<dbReference type="Pfam" id="PF08241">
    <property type="entry name" value="Methyltransf_11"/>
    <property type="match status" value="1"/>
</dbReference>